<dbReference type="RefSeq" id="WP_190860441.1">
    <property type="nucleotide sequence ID" value="NZ_JACXIY010000012.1"/>
</dbReference>
<evidence type="ECO:0000313" key="2">
    <source>
        <dbReference type="EMBL" id="MBD2868832.1"/>
    </source>
</evidence>
<dbReference type="GO" id="GO:0004497">
    <property type="term" value="F:monooxygenase activity"/>
    <property type="evidence" value="ECO:0007669"/>
    <property type="project" value="UniProtKB-KW"/>
</dbReference>
<comment type="caution">
    <text evidence="2">The sequence shown here is derived from an EMBL/GenBank/DDBJ whole genome shotgun (WGS) entry which is preliminary data.</text>
</comment>
<feature type="domain" description="ABM" evidence="1">
    <location>
        <begin position="1"/>
        <end position="77"/>
    </location>
</feature>
<sequence length="103" mass="12104">MFISQASFEGHKGVEQMIFNKLQKSMNETIGAKGLVSAECWSRETKDNVEYVFVTKWDTKEDFKLWVSREDHVEGHKEMNKYKGQEPAEKAKKTIRQYEEVIL</sequence>
<dbReference type="Pfam" id="PF03992">
    <property type="entry name" value="ABM"/>
    <property type="match status" value="1"/>
</dbReference>
<keyword evidence="2" id="KW-0503">Monooxygenase</keyword>
<reference evidence="2" key="1">
    <citation type="submission" date="2020-09" db="EMBL/GenBank/DDBJ databases">
        <title>A novel bacterium of genus Paenibacillus, isolated from South China Sea.</title>
        <authorList>
            <person name="Huang H."/>
            <person name="Mo K."/>
            <person name="Hu Y."/>
        </authorList>
    </citation>
    <scope>NUCLEOTIDE SEQUENCE</scope>
    <source>
        <strain evidence="2">IB182493</strain>
    </source>
</reference>
<dbReference type="AlphaFoldDB" id="A0A927H5V5"/>
<dbReference type="Proteomes" id="UP000632125">
    <property type="component" value="Unassembled WGS sequence"/>
</dbReference>
<keyword evidence="3" id="KW-1185">Reference proteome</keyword>
<evidence type="ECO:0000313" key="3">
    <source>
        <dbReference type="Proteomes" id="UP000632125"/>
    </source>
</evidence>
<gene>
    <name evidence="2" type="ORF">IDH41_09595</name>
</gene>
<evidence type="ECO:0000259" key="1">
    <source>
        <dbReference type="Pfam" id="PF03992"/>
    </source>
</evidence>
<proteinExistence type="predicted"/>
<keyword evidence="2" id="KW-0560">Oxidoreductase</keyword>
<name>A0A927H5V5_9BACL</name>
<organism evidence="2 3">
    <name type="scientific">Paenibacillus arenilitoris</name>
    <dbReference type="NCBI Taxonomy" id="2772299"/>
    <lineage>
        <taxon>Bacteria</taxon>
        <taxon>Bacillati</taxon>
        <taxon>Bacillota</taxon>
        <taxon>Bacilli</taxon>
        <taxon>Bacillales</taxon>
        <taxon>Paenibacillaceae</taxon>
        <taxon>Paenibacillus</taxon>
    </lineage>
</organism>
<dbReference type="InterPro" id="IPR007138">
    <property type="entry name" value="ABM_dom"/>
</dbReference>
<protein>
    <submittedName>
        <fullName evidence="2">Antibiotic biosynthesis monooxygenase</fullName>
    </submittedName>
</protein>
<dbReference type="InterPro" id="IPR011008">
    <property type="entry name" value="Dimeric_a/b-barrel"/>
</dbReference>
<dbReference type="SUPFAM" id="SSF54909">
    <property type="entry name" value="Dimeric alpha+beta barrel"/>
    <property type="match status" value="1"/>
</dbReference>
<accession>A0A927H5V5</accession>
<dbReference type="Gene3D" id="3.30.70.100">
    <property type="match status" value="1"/>
</dbReference>
<dbReference type="EMBL" id="JACXIY010000012">
    <property type="protein sequence ID" value="MBD2868832.1"/>
    <property type="molecule type" value="Genomic_DNA"/>
</dbReference>